<feature type="transmembrane region" description="Helical" evidence="1">
    <location>
        <begin position="113"/>
        <end position="134"/>
    </location>
</feature>
<protein>
    <submittedName>
        <fullName evidence="3">Tripartite tricarboxylate transporter TctB family protein</fullName>
    </submittedName>
</protein>
<reference evidence="3 4" key="1">
    <citation type="submission" date="2020-04" db="EMBL/GenBank/DDBJ databases">
        <title>Enterovirga sp. isolate from soil.</title>
        <authorList>
            <person name="Chea S."/>
            <person name="Kim D.-U."/>
        </authorList>
    </citation>
    <scope>NUCLEOTIDE SEQUENCE [LARGE SCALE GENOMIC DNA]</scope>
    <source>
        <strain evidence="3 4">DB1703</strain>
    </source>
</reference>
<dbReference type="AlphaFoldDB" id="A0A849I2W2"/>
<feature type="transmembrane region" description="Helical" evidence="1">
    <location>
        <begin position="20"/>
        <end position="37"/>
    </location>
</feature>
<feature type="transmembrane region" description="Helical" evidence="1">
    <location>
        <begin position="86"/>
        <end position="107"/>
    </location>
</feature>
<feature type="transmembrane region" description="Helical" evidence="1">
    <location>
        <begin position="184"/>
        <end position="203"/>
    </location>
</feature>
<name>A0A849I2W2_9HYPH</name>
<evidence type="ECO:0000313" key="4">
    <source>
        <dbReference type="Proteomes" id="UP000564885"/>
    </source>
</evidence>
<evidence type="ECO:0000259" key="2">
    <source>
        <dbReference type="Pfam" id="PF07331"/>
    </source>
</evidence>
<feature type="domain" description="DUF1468" evidence="2">
    <location>
        <begin position="22"/>
        <end position="165"/>
    </location>
</feature>
<evidence type="ECO:0000313" key="3">
    <source>
        <dbReference type="EMBL" id="NNM71698.1"/>
    </source>
</evidence>
<keyword evidence="4" id="KW-1185">Reference proteome</keyword>
<feature type="transmembrane region" description="Helical" evidence="1">
    <location>
        <begin position="141"/>
        <end position="164"/>
    </location>
</feature>
<gene>
    <name evidence="3" type="ORF">HJG44_04700</name>
</gene>
<dbReference type="Pfam" id="PF07331">
    <property type="entry name" value="TctB"/>
    <property type="match status" value="1"/>
</dbReference>
<dbReference type="InterPro" id="IPR009936">
    <property type="entry name" value="DUF1468"/>
</dbReference>
<accession>A0A849I2W2</accession>
<comment type="caution">
    <text evidence="3">The sequence shown here is derived from an EMBL/GenBank/DDBJ whole genome shotgun (WGS) entry which is preliminary data.</text>
</comment>
<dbReference type="Proteomes" id="UP000564885">
    <property type="component" value="Unassembled WGS sequence"/>
</dbReference>
<keyword evidence="1" id="KW-0812">Transmembrane</keyword>
<proteinExistence type="predicted"/>
<evidence type="ECO:0000256" key="1">
    <source>
        <dbReference type="SAM" id="Phobius"/>
    </source>
</evidence>
<dbReference type="RefSeq" id="WP_171217128.1">
    <property type="nucleotide sequence ID" value="NZ_JABEPP010000001.1"/>
</dbReference>
<feature type="transmembrane region" description="Helical" evidence="1">
    <location>
        <begin position="57"/>
        <end position="74"/>
    </location>
</feature>
<keyword evidence="1" id="KW-0472">Membrane</keyword>
<sequence length="224" mass="23648">MHAGTDRVPSRRGPVRGPQSLVSGLVLVALALFAIWLTSDLPQGTLRAMGPAMLPRWLAVGIGLCGIALVVVGLTRDGHPLEGFSLRGPVVVGIAILCFGLTIRGFAFGALQVPQLGLLGAGPLAIFISGFATHEARFRELAILALALTSFCMVLFGDLLNLPIPMYPQVFADLYPSGWSSDARLRATAGILVALAVIIFAATHRRRRAAEPIDVVPDEHAGTI</sequence>
<dbReference type="EMBL" id="JABEPP010000001">
    <property type="protein sequence ID" value="NNM71698.1"/>
    <property type="molecule type" value="Genomic_DNA"/>
</dbReference>
<keyword evidence="1" id="KW-1133">Transmembrane helix</keyword>
<organism evidence="3 4">
    <name type="scientific">Enterovirga aerilata</name>
    <dbReference type="NCBI Taxonomy" id="2730920"/>
    <lineage>
        <taxon>Bacteria</taxon>
        <taxon>Pseudomonadati</taxon>
        <taxon>Pseudomonadota</taxon>
        <taxon>Alphaproteobacteria</taxon>
        <taxon>Hyphomicrobiales</taxon>
        <taxon>Methylobacteriaceae</taxon>
        <taxon>Enterovirga</taxon>
    </lineage>
</organism>